<comment type="caution">
    <text evidence="1">The sequence shown here is derived from an EMBL/GenBank/DDBJ whole genome shotgun (WGS) entry which is preliminary data.</text>
</comment>
<dbReference type="Proteomes" id="UP000823674">
    <property type="component" value="Chromosome A09"/>
</dbReference>
<proteinExistence type="predicted"/>
<accession>A0ABQ7LPB4</accession>
<organism evidence="1 2">
    <name type="scientific">Brassica rapa subsp. trilocularis</name>
    <dbReference type="NCBI Taxonomy" id="1813537"/>
    <lineage>
        <taxon>Eukaryota</taxon>
        <taxon>Viridiplantae</taxon>
        <taxon>Streptophyta</taxon>
        <taxon>Embryophyta</taxon>
        <taxon>Tracheophyta</taxon>
        <taxon>Spermatophyta</taxon>
        <taxon>Magnoliopsida</taxon>
        <taxon>eudicotyledons</taxon>
        <taxon>Gunneridae</taxon>
        <taxon>Pentapetalae</taxon>
        <taxon>rosids</taxon>
        <taxon>malvids</taxon>
        <taxon>Brassicales</taxon>
        <taxon>Brassicaceae</taxon>
        <taxon>Brassiceae</taxon>
        <taxon>Brassica</taxon>
    </lineage>
</organism>
<keyword evidence="2" id="KW-1185">Reference proteome</keyword>
<gene>
    <name evidence="1" type="primary">A09g519150.1_BraROA</name>
    <name evidence="1" type="ORF">IGI04_038915</name>
</gene>
<reference evidence="1 2" key="1">
    <citation type="submission" date="2021-03" db="EMBL/GenBank/DDBJ databases">
        <authorList>
            <person name="King G.J."/>
            <person name="Bancroft I."/>
            <person name="Baten A."/>
            <person name="Bloomfield J."/>
            <person name="Borpatragohain P."/>
            <person name="He Z."/>
            <person name="Irish N."/>
            <person name="Irwin J."/>
            <person name="Liu K."/>
            <person name="Mauleon R.P."/>
            <person name="Moore J."/>
            <person name="Morris R."/>
            <person name="Ostergaard L."/>
            <person name="Wang B."/>
            <person name="Wells R."/>
        </authorList>
    </citation>
    <scope>NUCLEOTIDE SEQUENCE [LARGE SCALE GENOMIC DNA]</scope>
    <source>
        <strain evidence="1">R-o-18</strain>
        <tissue evidence="1">Leaf</tissue>
    </source>
</reference>
<protein>
    <submittedName>
        <fullName evidence="1">Uncharacterized protein</fullName>
    </submittedName>
</protein>
<sequence>MSLNRVYLLSALSYDMSISCGTRKLATRAYYFQSLKLLIFQNSRSFNLSLGAGCLKLLIFQNSRSFNLSLGAGWLEVARR</sequence>
<name>A0ABQ7LPB4_BRACM</name>
<dbReference type="EMBL" id="JADBGQ010000008">
    <property type="protein sequence ID" value="KAG5387445.1"/>
    <property type="molecule type" value="Genomic_DNA"/>
</dbReference>
<evidence type="ECO:0000313" key="1">
    <source>
        <dbReference type="EMBL" id="KAG5387445.1"/>
    </source>
</evidence>
<evidence type="ECO:0000313" key="2">
    <source>
        <dbReference type="Proteomes" id="UP000823674"/>
    </source>
</evidence>